<dbReference type="Gene3D" id="1.10.860.10">
    <property type="entry name" value="DNAb Helicase, Chain A"/>
    <property type="match status" value="1"/>
</dbReference>
<accession>A0A6I0EVR9</accession>
<evidence type="ECO:0000313" key="15">
    <source>
        <dbReference type="Proteomes" id="UP000432715"/>
    </source>
</evidence>
<keyword evidence="4 12" id="KW-0547">Nucleotide-binding</keyword>
<keyword evidence="8 12" id="KW-0238">DNA-binding</keyword>
<evidence type="ECO:0000256" key="2">
    <source>
        <dbReference type="ARBA" id="ARBA00022515"/>
    </source>
</evidence>
<dbReference type="Pfam" id="PF03796">
    <property type="entry name" value="DnaB_C"/>
    <property type="match status" value="1"/>
</dbReference>
<evidence type="ECO:0000256" key="11">
    <source>
        <dbReference type="NCBIfam" id="TIGR00665"/>
    </source>
</evidence>
<evidence type="ECO:0000256" key="4">
    <source>
        <dbReference type="ARBA" id="ARBA00022741"/>
    </source>
</evidence>
<comment type="similarity">
    <text evidence="1 12">Belongs to the helicase family. DnaB subfamily.</text>
</comment>
<evidence type="ECO:0000313" key="14">
    <source>
        <dbReference type="EMBL" id="KAB3530311.1"/>
    </source>
</evidence>
<dbReference type="GO" id="GO:0006269">
    <property type="term" value="P:DNA replication, synthesis of primer"/>
    <property type="evidence" value="ECO:0007669"/>
    <property type="project" value="UniProtKB-UniRule"/>
</dbReference>
<dbReference type="InterPro" id="IPR007693">
    <property type="entry name" value="DNA_helicase_DnaB-like_N"/>
</dbReference>
<keyword evidence="9" id="KW-0413">Isomerase</keyword>
<dbReference type="Gene3D" id="3.40.50.300">
    <property type="entry name" value="P-loop containing nucleotide triphosphate hydrolases"/>
    <property type="match status" value="1"/>
</dbReference>
<name>A0A6I0EVR9_9FIRM</name>
<evidence type="ECO:0000256" key="8">
    <source>
        <dbReference type="ARBA" id="ARBA00023125"/>
    </source>
</evidence>
<keyword evidence="5 12" id="KW-0378">Hydrolase</keyword>
<comment type="catalytic activity">
    <reaction evidence="10 12">
        <text>ATP + H2O = ADP + phosphate + H(+)</text>
        <dbReference type="Rhea" id="RHEA:13065"/>
        <dbReference type="ChEBI" id="CHEBI:15377"/>
        <dbReference type="ChEBI" id="CHEBI:15378"/>
        <dbReference type="ChEBI" id="CHEBI:30616"/>
        <dbReference type="ChEBI" id="CHEBI:43474"/>
        <dbReference type="ChEBI" id="CHEBI:456216"/>
        <dbReference type="EC" id="5.6.2.3"/>
    </reaction>
</comment>
<dbReference type="SUPFAM" id="SSF52540">
    <property type="entry name" value="P-loop containing nucleoside triphosphate hydrolases"/>
    <property type="match status" value="1"/>
</dbReference>
<dbReference type="InterPro" id="IPR027417">
    <property type="entry name" value="P-loop_NTPase"/>
</dbReference>
<organism evidence="14 15">
    <name type="scientific">Alkaliphilus pronyensis</name>
    <dbReference type="NCBI Taxonomy" id="1482732"/>
    <lineage>
        <taxon>Bacteria</taxon>
        <taxon>Bacillati</taxon>
        <taxon>Bacillota</taxon>
        <taxon>Clostridia</taxon>
        <taxon>Peptostreptococcales</taxon>
        <taxon>Natronincolaceae</taxon>
        <taxon>Alkaliphilus</taxon>
    </lineage>
</organism>
<dbReference type="InterPro" id="IPR007692">
    <property type="entry name" value="DNA_helicase_DnaB"/>
</dbReference>
<dbReference type="GO" id="GO:1990077">
    <property type="term" value="C:primosome complex"/>
    <property type="evidence" value="ECO:0007669"/>
    <property type="project" value="UniProtKB-UniRule"/>
</dbReference>
<dbReference type="FunFam" id="1.10.860.10:FF:000001">
    <property type="entry name" value="Replicative DNA helicase"/>
    <property type="match status" value="1"/>
</dbReference>
<dbReference type="EC" id="5.6.2.3" evidence="11 12"/>
<evidence type="ECO:0000256" key="7">
    <source>
        <dbReference type="ARBA" id="ARBA00022840"/>
    </source>
</evidence>
<evidence type="ECO:0000256" key="6">
    <source>
        <dbReference type="ARBA" id="ARBA00022806"/>
    </source>
</evidence>
<dbReference type="PANTHER" id="PTHR30153:SF2">
    <property type="entry name" value="REPLICATIVE DNA HELICASE"/>
    <property type="match status" value="1"/>
</dbReference>
<feature type="domain" description="SF4 helicase" evidence="13">
    <location>
        <begin position="180"/>
        <end position="445"/>
    </location>
</feature>
<keyword evidence="7 12" id="KW-0067">ATP-binding</keyword>
<dbReference type="GO" id="GO:0003677">
    <property type="term" value="F:DNA binding"/>
    <property type="evidence" value="ECO:0007669"/>
    <property type="project" value="UniProtKB-UniRule"/>
</dbReference>
<dbReference type="NCBIfam" id="TIGR00665">
    <property type="entry name" value="DnaB"/>
    <property type="match status" value="1"/>
</dbReference>
<evidence type="ECO:0000256" key="5">
    <source>
        <dbReference type="ARBA" id="ARBA00022801"/>
    </source>
</evidence>
<evidence type="ECO:0000259" key="13">
    <source>
        <dbReference type="PROSITE" id="PS51199"/>
    </source>
</evidence>
<dbReference type="EMBL" id="WBZC01000069">
    <property type="protein sequence ID" value="KAB3530311.1"/>
    <property type="molecule type" value="Genomic_DNA"/>
</dbReference>
<reference evidence="14 15" key="1">
    <citation type="submission" date="2019-10" db="EMBL/GenBank/DDBJ databases">
        <title>Alkaliphilus serpentinus sp. nov. and Alkaliphilus pronyensis sp. nov., two novel anaerobic alkaliphilic species isolated from the serpentinized-hosted hydrothermal field of the Prony Bay (New Caledonia).</title>
        <authorList>
            <person name="Postec A."/>
        </authorList>
    </citation>
    <scope>NUCLEOTIDE SEQUENCE [LARGE SCALE GENOMIC DNA]</scope>
    <source>
        <strain evidence="14 15">LacV</strain>
    </source>
</reference>
<proteinExistence type="inferred from homology"/>
<dbReference type="GO" id="GO:0016787">
    <property type="term" value="F:hydrolase activity"/>
    <property type="evidence" value="ECO:0007669"/>
    <property type="project" value="UniProtKB-KW"/>
</dbReference>
<dbReference type="InterPro" id="IPR016136">
    <property type="entry name" value="DNA_helicase_N/primase_C"/>
</dbReference>
<keyword evidence="2 12" id="KW-0639">Primosome</keyword>
<comment type="caution">
    <text evidence="14">The sequence shown here is derived from an EMBL/GenBank/DDBJ whole genome shotgun (WGS) entry which is preliminary data.</text>
</comment>
<dbReference type="OrthoDB" id="9773982at2"/>
<sequence>MEGINRFNMIPPHSIEAEQSVLGSMLLDREAILVVLEILKGEDFYKEAHKEIYEAIYKLFNRSEPVDLITLTEELKSRGTLEAIGGIPYLTSLASGVPITSNVKYYADIVQKKATLRNLIHASEEIVQLGYSTDVEVTEIIEQAQKNIYDLSQNRYNEGLTPINQLLSYTFDQIEKLYEDKTGITGMSTGFLDLNRKLGGFHKTDLILVAARPAMGKSAFALNLAQNAAVKAGASAAIFSLEMSKEQLMLRMLASESMVELNKIQTGNLNEEEWSKIVQAMIPLSKAEIYFDDTPGITVTEMRSKLRRLKMEKGLDLVLVDYLQLMQGDKRTENRQQEISAISRNLKIMAKELDCPVIALSQLSRAPELRADHRPILSDLRESGAIEQDADLVMFLYRDEYYNPEGDKKNLAEVIIAKHRHGETGVIELIWLGQYQKFLDFEKYREG</sequence>
<dbReference type="GO" id="GO:0043139">
    <property type="term" value="F:5'-3' DNA helicase activity"/>
    <property type="evidence" value="ECO:0007669"/>
    <property type="project" value="UniProtKB-EC"/>
</dbReference>
<dbReference type="GO" id="GO:0042802">
    <property type="term" value="F:identical protein binding"/>
    <property type="evidence" value="ECO:0007669"/>
    <property type="project" value="UniProtKB-ARBA"/>
</dbReference>
<gene>
    <name evidence="14" type="primary">dnaB</name>
    <name evidence="14" type="ORF">F8154_14060</name>
</gene>
<dbReference type="FunFam" id="3.40.50.300:FF:000076">
    <property type="entry name" value="Replicative DNA helicase"/>
    <property type="match status" value="1"/>
</dbReference>
<dbReference type="CDD" id="cd00984">
    <property type="entry name" value="DnaB_C"/>
    <property type="match status" value="1"/>
</dbReference>
<dbReference type="PROSITE" id="PS51199">
    <property type="entry name" value="SF4_HELICASE"/>
    <property type="match status" value="1"/>
</dbReference>
<dbReference type="PANTHER" id="PTHR30153">
    <property type="entry name" value="REPLICATIVE DNA HELICASE DNAB"/>
    <property type="match status" value="1"/>
</dbReference>
<evidence type="ECO:0000256" key="1">
    <source>
        <dbReference type="ARBA" id="ARBA00008428"/>
    </source>
</evidence>
<protein>
    <recommendedName>
        <fullName evidence="11 12">Replicative DNA helicase</fullName>
        <ecNumber evidence="11 12">5.6.2.3</ecNumber>
    </recommendedName>
</protein>
<evidence type="ECO:0000256" key="10">
    <source>
        <dbReference type="ARBA" id="ARBA00048954"/>
    </source>
</evidence>
<dbReference type="RefSeq" id="WP_151862252.1">
    <property type="nucleotide sequence ID" value="NZ_WBZC01000069.1"/>
</dbReference>
<dbReference type="InterPro" id="IPR007694">
    <property type="entry name" value="DNA_helicase_DnaB-like_C"/>
</dbReference>
<evidence type="ECO:0000256" key="3">
    <source>
        <dbReference type="ARBA" id="ARBA00022705"/>
    </source>
</evidence>
<comment type="function">
    <text evidence="12">The main replicative DNA helicase, it participates in initiation and elongation during chromosome replication. Travels ahead of the DNA replisome, separating dsDNA into templates for DNA synthesis. A processive ATP-dependent 5'-3' DNA helicase it has DNA-dependent ATPase activity.</text>
</comment>
<dbReference type="GO" id="GO:0005829">
    <property type="term" value="C:cytosol"/>
    <property type="evidence" value="ECO:0007669"/>
    <property type="project" value="TreeGrafter"/>
</dbReference>
<dbReference type="SUPFAM" id="SSF48024">
    <property type="entry name" value="N-terminal domain of DnaB helicase"/>
    <property type="match status" value="1"/>
</dbReference>
<dbReference type="NCBIfam" id="NF004384">
    <property type="entry name" value="PRK05748.1"/>
    <property type="match status" value="1"/>
</dbReference>
<evidence type="ECO:0000256" key="12">
    <source>
        <dbReference type="RuleBase" id="RU362085"/>
    </source>
</evidence>
<evidence type="ECO:0000256" key="9">
    <source>
        <dbReference type="ARBA" id="ARBA00023235"/>
    </source>
</evidence>
<dbReference type="Proteomes" id="UP000432715">
    <property type="component" value="Unassembled WGS sequence"/>
</dbReference>
<dbReference type="InterPro" id="IPR036185">
    <property type="entry name" value="DNA_heli_DnaB-like_N_sf"/>
</dbReference>
<keyword evidence="6 12" id="KW-0347">Helicase</keyword>
<keyword evidence="15" id="KW-1185">Reference proteome</keyword>
<keyword evidence="3 12" id="KW-0235">DNA replication</keyword>
<dbReference type="AlphaFoldDB" id="A0A6I0EVR9"/>
<dbReference type="GO" id="GO:0005524">
    <property type="term" value="F:ATP binding"/>
    <property type="evidence" value="ECO:0007669"/>
    <property type="project" value="UniProtKB-UniRule"/>
</dbReference>
<dbReference type="Pfam" id="PF00772">
    <property type="entry name" value="DnaB"/>
    <property type="match status" value="1"/>
</dbReference>